<keyword evidence="1" id="KW-1133">Transmembrane helix</keyword>
<dbReference type="EMBL" id="QLTK01000040">
    <property type="protein sequence ID" value="RAS19511.1"/>
    <property type="molecule type" value="Genomic_DNA"/>
</dbReference>
<dbReference type="Pfam" id="PF09842">
    <property type="entry name" value="DUF2069"/>
    <property type="match status" value="1"/>
</dbReference>
<sequence>MINKPDAQPAGTSTVNQASGASVPAASASAASVAPSATIAPPVPQKTVAAYGATAALIALIALTVAWEWWLAPLRPGGSAMVLKAVPLLLALPGVWRRRLYTLQWASMLILLYFAEGIVRGWSERGLSARLGWLEAALAVVFFVCTLSYVAPFKRAAKRTKKQPGTHA</sequence>
<proteinExistence type="predicted"/>
<dbReference type="AlphaFoldDB" id="A0A329BEG1"/>
<organism evidence="2 3">
    <name type="scientific">Paraburkholderia bryophila</name>
    <dbReference type="NCBI Taxonomy" id="420952"/>
    <lineage>
        <taxon>Bacteria</taxon>
        <taxon>Pseudomonadati</taxon>
        <taxon>Pseudomonadota</taxon>
        <taxon>Betaproteobacteria</taxon>
        <taxon>Burkholderiales</taxon>
        <taxon>Burkholderiaceae</taxon>
        <taxon>Paraburkholderia</taxon>
    </lineage>
</organism>
<keyword evidence="1" id="KW-0812">Transmembrane</keyword>
<feature type="transmembrane region" description="Helical" evidence="1">
    <location>
        <begin position="76"/>
        <end position="96"/>
    </location>
</feature>
<dbReference type="Proteomes" id="UP000248918">
    <property type="component" value="Unassembled WGS sequence"/>
</dbReference>
<keyword evidence="1" id="KW-0472">Membrane</keyword>
<reference evidence="2 3" key="1">
    <citation type="submission" date="2018-06" db="EMBL/GenBank/DDBJ databases">
        <title>Genomic Encyclopedia of Type Strains, Phase III (KMG-III): the genomes of soil and plant-associated and newly described type strains.</title>
        <authorList>
            <person name="Whitman W."/>
        </authorList>
    </citation>
    <scope>NUCLEOTIDE SEQUENCE [LARGE SCALE GENOMIC DNA]</scope>
    <source>
        <strain evidence="2 3">LMG 23644</strain>
    </source>
</reference>
<evidence type="ECO:0000313" key="2">
    <source>
        <dbReference type="EMBL" id="RAS19511.1"/>
    </source>
</evidence>
<gene>
    <name evidence="2" type="ORF">BX591_14010</name>
</gene>
<accession>A0A329BEG1</accession>
<name>A0A329BEG1_9BURK</name>
<comment type="caution">
    <text evidence="2">The sequence shown here is derived from an EMBL/GenBank/DDBJ whole genome shotgun (WGS) entry which is preliminary data.</text>
</comment>
<evidence type="ECO:0000313" key="3">
    <source>
        <dbReference type="Proteomes" id="UP000248918"/>
    </source>
</evidence>
<dbReference type="InterPro" id="IPR018643">
    <property type="entry name" value="DUF2069_membrane"/>
</dbReference>
<protein>
    <submittedName>
        <fullName evidence="2">Putative membrane protein</fullName>
    </submittedName>
</protein>
<feature type="transmembrane region" description="Helical" evidence="1">
    <location>
        <begin position="48"/>
        <end position="70"/>
    </location>
</feature>
<feature type="transmembrane region" description="Helical" evidence="1">
    <location>
        <begin position="103"/>
        <end position="119"/>
    </location>
</feature>
<evidence type="ECO:0000256" key="1">
    <source>
        <dbReference type="SAM" id="Phobius"/>
    </source>
</evidence>
<feature type="transmembrane region" description="Helical" evidence="1">
    <location>
        <begin position="131"/>
        <end position="151"/>
    </location>
</feature>
<dbReference type="STRING" id="1169143.GCA_000383275_04461"/>